<evidence type="ECO:0008006" key="3">
    <source>
        <dbReference type="Google" id="ProtNLM"/>
    </source>
</evidence>
<dbReference type="GO" id="GO:0072330">
    <property type="term" value="P:monocarboxylic acid biosynthetic process"/>
    <property type="evidence" value="ECO:0007669"/>
    <property type="project" value="UniProtKB-ARBA"/>
</dbReference>
<dbReference type="PANTHER" id="PTHR47842:SF3">
    <property type="entry name" value="DUF676 DOMAIN-CONTAINING PROTEIN"/>
    <property type="match status" value="1"/>
</dbReference>
<dbReference type="Proteomes" id="UP001219568">
    <property type="component" value="Unassembled WGS sequence"/>
</dbReference>
<sequence>MGSEASFYNFPAHVHDLLTDLLSESHVIYTRVYPRYKTHGELQAAVNDFSSWLAPHEVDDLDIILVGHSLGGILSAEVALLPDSTGKTTTGLKHRILGLVNFDVPFLGLHPRVIATGISGLFHKKDAPYGTEFNEEDYLGLDPAYIASPYFDPPFENDKHLIKRDRFDSVMHFLCKNVHHLSRAVFDRLLSSYKFAGHLNNYSQLRQRYRKLMELEAAERGNRLDRIRFINYYTTSTGFTTKRKKKKSTKQTRAAVYSLQSPRIGLTRAVSENGSRDQKGSSVEDYSSLSAFGKLRSVGSDSALVGDCDEADKKHRAAGFTDSGLTRPTELAKSNSLSGMSISSSIMPTEMTKKIKPSVAGVRRKFRKFVLMPSHHWRHGDNSLWMPVQMENMDEVVAHQSMFIPHGNIYDELVGDTVTRIESWAQDNLSERAL</sequence>
<comment type="caution">
    <text evidence="1">The sequence shown here is derived from an EMBL/GenBank/DDBJ whole genome shotgun (WGS) entry which is preliminary data.</text>
</comment>
<dbReference type="AlphaFoldDB" id="A0AAD6I676"/>
<accession>A0AAD6I676</accession>
<name>A0AAD6I676_PENCN</name>
<dbReference type="PANTHER" id="PTHR47842">
    <property type="entry name" value="EXPRESSED PROTEIN"/>
    <property type="match status" value="1"/>
</dbReference>
<keyword evidence="2" id="KW-1185">Reference proteome</keyword>
<dbReference type="Gene3D" id="3.40.50.1820">
    <property type="entry name" value="alpha/beta hydrolase"/>
    <property type="match status" value="1"/>
</dbReference>
<reference evidence="1" key="1">
    <citation type="journal article" date="2023" name="IMA Fungus">
        <title>Comparative genomic study of the Penicillium genus elucidates a diverse pangenome and 15 lateral gene transfer events.</title>
        <authorList>
            <person name="Petersen C."/>
            <person name="Sorensen T."/>
            <person name="Nielsen M.R."/>
            <person name="Sondergaard T.E."/>
            <person name="Sorensen J.L."/>
            <person name="Fitzpatrick D.A."/>
            <person name="Frisvad J.C."/>
            <person name="Nielsen K.L."/>
        </authorList>
    </citation>
    <scope>NUCLEOTIDE SEQUENCE</scope>
    <source>
        <strain evidence="1">IBT 15450</strain>
    </source>
</reference>
<reference evidence="1" key="2">
    <citation type="submission" date="2023-01" db="EMBL/GenBank/DDBJ databases">
        <authorList>
            <person name="Petersen C."/>
        </authorList>
    </citation>
    <scope>NUCLEOTIDE SEQUENCE</scope>
    <source>
        <strain evidence="1">IBT 15450</strain>
    </source>
</reference>
<dbReference type="GO" id="GO:0017000">
    <property type="term" value="P:antibiotic biosynthetic process"/>
    <property type="evidence" value="ECO:0007669"/>
    <property type="project" value="UniProtKB-ARBA"/>
</dbReference>
<protein>
    <recommendedName>
        <fullName evidence="3">AB hydrolase-1 domain-containing protein</fullName>
    </recommendedName>
</protein>
<organism evidence="1 2">
    <name type="scientific">Penicillium canescens</name>
    <dbReference type="NCBI Taxonomy" id="5083"/>
    <lineage>
        <taxon>Eukaryota</taxon>
        <taxon>Fungi</taxon>
        <taxon>Dikarya</taxon>
        <taxon>Ascomycota</taxon>
        <taxon>Pezizomycotina</taxon>
        <taxon>Eurotiomycetes</taxon>
        <taxon>Eurotiomycetidae</taxon>
        <taxon>Eurotiales</taxon>
        <taxon>Aspergillaceae</taxon>
        <taxon>Penicillium</taxon>
    </lineage>
</organism>
<dbReference type="SUPFAM" id="SSF53474">
    <property type="entry name" value="alpha/beta-Hydrolases"/>
    <property type="match status" value="1"/>
</dbReference>
<dbReference type="EMBL" id="JAQJZL010000012">
    <property type="protein sequence ID" value="KAJ6034158.1"/>
    <property type="molecule type" value="Genomic_DNA"/>
</dbReference>
<gene>
    <name evidence="1" type="ORF">N7460_009975</name>
</gene>
<proteinExistence type="predicted"/>
<dbReference type="InterPro" id="IPR029058">
    <property type="entry name" value="AB_hydrolase_fold"/>
</dbReference>
<evidence type="ECO:0000313" key="1">
    <source>
        <dbReference type="EMBL" id="KAJ6034158.1"/>
    </source>
</evidence>
<evidence type="ECO:0000313" key="2">
    <source>
        <dbReference type="Proteomes" id="UP001219568"/>
    </source>
</evidence>